<accession>A0A9W8EA63</accession>
<protein>
    <submittedName>
        <fullName evidence="2">Uncharacterized protein</fullName>
    </submittedName>
</protein>
<evidence type="ECO:0000313" key="2">
    <source>
        <dbReference type="EMBL" id="KAJ1972068.1"/>
    </source>
</evidence>
<dbReference type="EMBL" id="JANBQB010001162">
    <property type="protein sequence ID" value="KAJ1972068.1"/>
    <property type="molecule type" value="Genomic_DNA"/>
</dbReference>
<feature type="region of interest" description="Disordered" evidence="1">
    <location>
        <begin position="13"/>
        <end position="41"/>
    </location>
</feature>
<organism evidence="2 3">
    <name type="scientific">Dimargaris verticillata</name>
    <dbReference type="NCBI Taxonomy" id="2761393"/>
    <lineage>
        <taxon>Eukaryota</taxon>
        <taxon>Fungi</taxon>
        <taxon>Fungi incertae sedis</taxon>
        <taxon>Zoopagomycota</taxon>
        <taxon>Kickxellomycotina</taxon>
        <taxon>Dimargaritomycetes</taxon>
        <taxon>Dimargaritales</taxon>
        <taxon>Dimargaritaceae</taxon>
        <taxon>Dimargaris</taxon>
    </lineage>
</organism>
<feature type="compositionally biased region" description="Low complexity" evidence="1">
    <location>
        <begin position="16"/>
        <end position="36"/>
    </location>
</feature>
<dbReference type="AlphaFoldDB" id="A0A9W8EA63"/>
<evidence type="ECO:0000313" key="3">
    <source>
        <dbReference type="Proteomes" id="UP001151582"/>
    </source>
</evidence>
<gene>
    <name evidence="2" type="ORF">H4R34_005535</name>
</gene>
<comment type="caution">
    <text evidence="2">The sequence shown here is derived from an EMBL/GenBank/DDBJ whole genome shotgun (WGS) entry which is preliminary data.</text>
</comment>
<dbReference type="Proteomes" id="UP001151582">
    <property type="component" value="Unassembled WGS sequence"/>
</dbReference>
<keyword evidence="3" id="KW-1185">Reference proteome</keyword>
<feature type="non-terminal residue" evidence="2">
    <location>
        <position position="108"/>
    </location>
</feature>
<name>A0A9W8EA63_9FUNG</name>
<sequence length="108" mass="11286">MVSLWKAVVTGSHWVGTGSAGPSDSTSTSHSSAEATPFLAATPQTLVPTRIPNYQTLATDGAGPSPPLSAAGSLRSQDTMGEEVVDYWDTFRMESKILAKLTYPTVAA</sequence>
<evidence type="ECO:0000256" key="1">
    <source>
        <dbReference type="SAM" id="MobiDB-lite"/>
    </source>
</evidence>
<proteinExistence type="predicted"/>
<reference evidence="2" key="1">
    <citation type="submission" date="2022-07" db="EMBL/GenBank/DDBJ databases">
        <title>Phylogenomic reconstructions and comparative analyses of Kickxellomycotina fungi.</title>
        <authorList>
            <person name="Reynolds N.K."/>
            <person name="Stajich J.E."/>
            <person name="Barry K."/>
            <person name="Grigoriev I.V."/>
            <person name="Crous P."/>
            <person name="Smith M.E."/>
        </authorList>
    </citation>
    <scope>NUCLEOTIDE SEQUENCE</scope>
    <source>
        <strain evidence="2">RSA 567</strain>
    </source>
</reference>